<dbReference type="RefSeq" id="WP_058483202.1">
    <property type="nucleotide sequence ID" value="NZ_CAAAII010000005.1"/>
</dbReference>
<gene>
    <name evidence="2" type="ORF">Lspi_1284</name>
</gene>
<keyword evidence="3" id="KW-1185">Reference proteome</keyword>
<dbReference type="SUPFAM" id="SSF69118">
    <property type="entry name" value="AhpD-like"/>
    <property type="match status" value="1"/>
</dbReference>
<dbReference type="Pfam" id="PF02627">
    <property type="entry name" value="CMD"/>
    <property type="match status" value="1"/>
</dbReference>
<dbReference type="Proteomes" id="UP000054877">
    <property type="component" value="Unassembled WGS sequence"/>
</dbReference>
<protein>
    <submittedName>
        <fullName evidence="2">Carboxymuconolactone decarboxylase family protein</fullName>
    </submittedName>
</protein>
<dbReference type="OrthoDB" id="1683318at2"/>
<accession>A0A0W0Z5T1</accession>
<dbReference type="InterPro" id="IPR029032">
    <property type="entry name" value="AhpD-like"/>
</dbReference>
<feature type="domain" description="Carboxymuconolactone decarboxylase-like" evidence="1">
    <location>
        <begin position="30"/>
        <end position="107"/>
    </location>
</feature>
<reference evidence="2 3" key="1">
    <citation type="submission" date="2015-11" db="EMBL/GenBank/DDBJ databases">
        <title>Genomic analysis of 38 Legionella species identifies large and diverse effector repertoires.</title>
        <authorList>
            <person name="Burstein D."/>
            <person name="Amaro F."/>
            <person name="Zusman T."/>
            <person name="Lifshitz Z."/>
            <person name="Cohen O."/>
            <person name="Gilbert J.A."/>
            <person name="Pupko T."/>
            <person name="Shuman H.A."/>
            <person name="Segal G."/>
        </authorList>
    </citation>
    <scope>NUCLEOTIDE SEQUENCE [LARGE SCALE GENOMIC DNA]</scope>
    <source>
        <strain evidence="2 3">Mt.St.Helens-9</strain>
    </source>
</reference>
<name>A0A0W0Z5T1_LEGSP</name>
<dbReference type="InterPro" id="IPR003779">
    <property type="entry name" value="CMD-like"/>
</dbReference>
<dbReference type="PATRIC" id="fig|452.5.peg.1411"/>
<proteinExistence type="predicted"/>
<dbReference type="GO" id="GO:0051920">
    <property type="term" value="F:peroxiredoxin activity"/>
    <property type="evidence" value="ECO:0007669"/>
    <property type="project" value="InterPro"/>
</dbReference>
<comment type="caution">
    <text evidence="2">The sequence shown here is derived from an EMBL/GenBank/DDBJ whole genome shotgun (WGS) entry which is preliminary data.</text>
</comment>
<sequence length="122" mass="13021">MDSKQLKNIDPALGLIGAFSKVSLGTTTKIQQMRQEVIFKNGILPAKTKALIATICGINARCEPCLKYYVLQAKSLGATEAELGEVLAVVSTMGGCVGEMWALKAYKAFMEESGSSDACCDH</sequence>
<dbReference type="AlphaFoldDB" id="A0A0W0Z5T1"/>
<dbReference type="Gene3D" id="1.20.1290.10">
    <property type="entry name" value="AhpD-like"/>
    <property type="match status" value="1"/>
</dbReference>
<dbReference type="STRING" id="452.Lspi_1284"/>
<organism evidence="2 3">
    <name type="scientific">Legionella spiritensis</name>
    <dbReference type="NCBI Taxonomy" id="452"/>
    <lineage>
        <taxon>Bacteria</taxon>
        <taxon>Pseudomonadati</taxon>
        <taxon>Pseudomonadota</taxon>
        <taxon>Gammaproteobacteria</taxon>
        <taxon>Legionellales</taxon>
        <taxon>Legionellaceae</taxon>
        <taxon>Legionella</taxon>
    </lineage>
</organism>
<evidence type="ECO:0000313" key="3">
    <source>
        <dbReference type="Proteomes" id="UP000054877"/>
    </source>
</evidence>
<evidence type="ECO:0000313" key="2">
    <source>
        <dbReference type="EMBL" id="KTD64477.1"/>
    </source>
</evidence>
<dbReference type="EMBL" id="LNYX01000013">
    <property type="protein sequence ID" value="KTD64477.1"/>
    <property type="molecule type" value="Genomic_DNA"/>
</dbReference>
<evidence type="ECO:0000259" key="1">
    <source>
        <dbReference type="Pfam" id="PF02627"/>
    </source>
</evidence>